<organism evidence="8 9">
    <name type="scientific">Acrocarpospora corrugata</name>
    <dbReference type="NCBI Taxonomy" id="35763"/>
    <lineage>
        <taxon>Bacteria</taxon>
        <taxon>Bacillati</taxon>
        <taxon>Actinomycetota</taxon>
        <taxon>Actinomycetes</taxon>
        <taxon>Streptosporangiales</taxon>
        <taxon>Streptosporangiaceae</taxon>
        <taxon>Acrocarpospora</taxon>
    </lineage>
</organism>
<name>A0A5M3WB50_9ACTN</name>
<dbReference type="PANTHER" id="PTHR23513">
    <property type="entry name" value="INTEGRAL MEMBRANE EFFLUX PROTEIN-RELATED"/>
    <property type="match status" value="1"/>
</dbReference>
<feature type="region of interest" description="Disordered" evidence="6">
    <location>
        <begin position="217"/>
        <end position="251"/>
    </location>
</feature>
<dbReference type="RefSeq" id="WP_155339859.1">
    <property type="nucleotide sequence ID" value="NZ_BAAABN010000007.1"/>
</dbReference>
<evidence type="ECO:0000313" key="9">
    <source>
        <dbReference type="Proteomes" id="UP000334990"/>
    </source>
</evidence>
<dbReference type="GO" id="GO:0022857">
    <property type="term" value="F:transmembrane transporter activity"/>
    <property type="evidence" value="ECO:0007669"/>
    <property type="project" value="InterPro"/>
</dbReference>
<dbReference type="AlphaFoldDB" id="A0A5M3WB50"/>
<dbReference type="Gene3D" id="1.20.1250.20">
    <property type="entry name" value="MFS general substrate transporter like domains"/>
    <property type="match status" value="1"/>
</dbReference>
<keyword evidence="2" id="KW-1003">Cell membrane</keyword>
<dbReference type="Proteomes" id="UP000334990">
    <property type="component" value="Unassembled WGS sequence"/>
</dbReference>
<dbReference type="EMBL" id="BLAD01000071">
    <property type="protein sequence ID" value="GES03708.1"/>
    <property type="molecule type" value="Genomic_DNA"/>
</dbReference>
<keyword evidence="9" id="KW-1185">Reference proteome</keyword>
<gene>
    <name evidence="8" type="ORF">Acor_57740</name>
</gene>
<evidence type="ECO:0000256" key="7">
    <source>
        <dbReference type="SAM" id="Phobius"/>
    </source>
</evidence>
<dbReference type="Pfam" id="PF07690">
    <property type="entry name" value="MFS_1"/>
    <property type="match status" value="1"/>
</dbReference>
<keyword evidence="4 7" id="KW-1133">Transmembrane helix</keyword>
<evidence type="ECO:0000256" key="2">
    <source>
        <dbReference type="ARBA" id="ARBA00022475"/>
    </source>
</evidence>
<feature type="transmembrane region" description="Helical" evidence="7">
    <location>
        <begin position="275"/>
        <end position="298"/>
    </location>
</feature>
<dbReference type="InterPro" id="IPR036259">
    <property type="entry name" value="MFS_trans_sf"/>
</dbReference>
<feature type="transmembrane region" description="Helical" evidence="7">
    <location>
        <begin position="360"/>
        <end position="378"/>
    </location>
</feature>
<evidence type="ECO:0000313" key="8">
    <source>
        <dbReference type="EMBL" id="GES03708.1"/>
    </source>
</evidence>
<feature type="transmembrane region" description="Helical" evidence="7">
    <location>
        <begin position="24"/>
        <end position="47"/>
    </location>
</feature>
<feature type="transmembrane region" description="Helical" evidence="7">
    <location>
        <begin position="59"/>
        <end position="79"/>
    </location>
</feature>
<dbReference type="OrthoDB" id="3227279at2"/>
<feature type="compositionally biased region" description="Low complexity" evidence="6">
    <location>
        <begin position="217"/>
        <end position="238"/>
    </location>
</feature>
<feature type="transmembrane region" description="Helical" evidence="7">
    <location>
        <begin position="304"/>
        <end position="325"/>
    </location>
</feature>
<comment type="caution">
    <text evidence="8">The sequence shown here is derived from an EMBL/GenBank/DDBJ whole genome shotgun (WGS) entry which is preliminary data.</text>
</comment>
<dbReference type="CDD" id="cd06173">
    <property type="entry name" value="MFS_MefA_like"/>
    <property type="match status" value="1"/>
</dbReference>
<accession>A0A5M3WB50</accession>
<dbReference type="InterPro" id="IPR011701">
    <property type="entry name" value="MFS"/>
</dbReference>
<feature type="transmembrane region" description="Helical" evidence="7">
    <location>
        <begin position="337"/>
        <end position="354"/>
    </location>
</feature>
<dbReference type="GO" id="GO:0005886">
    <property type="term" value="C:plasma membrane"/>
    <property type="evidence" value="ECO:0007669"/>
    <property type="project" value="UniProtKB-SubCell"/>
</dbReference>
<evidence type="ECO:0000256" key="1">
    <source>
        <dbReference type="ARBA" id="ARBA00004651"/>
    </source>
</evidence>
<evidence type="ECO:0000256" key="5">
    <source>
        <dbReference type="ARBA" id="ARBA00023136"/>
    </source>
</evidence>
<protein>
    <submittedName>
        <fullName evidence="8">MFS transporter</fullName>
    </submittedName>
</protein>
<evidence type="ECO:0000256" key="3">
    <source>
        <dbReference type="ARBA" id="ARBA00022692"/>
    </source>
</evidence>
<keyword evidence="3 7" id="KW-0812">Transmembrane</keyword>
<feature type="transmembrane region" description="Helical" evidence="7">
    <location>
        <begin position="177"/>
        <end position="196"/>
    </location>
</feature>
<reference evidence="8 9" key="1">
    <citation type="submission" date="2019-10" db="EMBL/GenBank/DDBJ databases">
        <title>Whole genome shotgun sequence of Acrocarpospora corrugata NBRC 13972.</title>
        <authorList>
            <person name="Ichikawa N."/>
            <person name="Kimura A."/>
            <person name="Kitahashi Y."/>
            <person name="Komaki H."/>
            <person name="Oguchi A."/>
        </authorList>
    </citation>
    <scope>NUCLEOTIDE SEQUENCE [LARGE SCALE GENOMIC DNA]</scope>
    <source>
        <strain evidence="8 9">NBRC 13972</strain>
    </source>
</reference>
<proteinExistence type="predicted"/>
<dbReference type="PANTHER" id="PTHR23513:SF11">
    <property type="entry name" value="STAPHYLOFERRIN A TRANSPORTER"/>
    <property type="match status" value="1"/>
</dbReference>
<feature type="transmembrane region" description="Helical" evidence="7">
    <location>
        <begin position="390"/>
        <end position="413"/>
    </location>
</feature>
<feature type="transmembrane region" description="Helical" evidence="7">
    <location>
        <begin position="419"/>
        <end position="440"/>
    </location>
</feature>
<sequence>MVVEGVAERGATFREVFLVAEFRVLFAGQLLMVLGDSVKMLAVSVLVYAQTGSPGLSAAAYMIGFLPHAVGGVFLLSLADRLKPRPVMVAGELLRVAVCLVLAFAGLGVWAMLAVVLATSVPVSIFAAARNAVLPEVLAGDGFVLGRAIFTMTSAGAQIAGMAVGGGLLALVGPNHALLFTAILSGAGALVLRLGLRDRPARATAARVAGEAGGSLEAGAAGETGEAGGSLEAGAVGEPETAGETGGSVKPGADGVVRASLRVNRALLADRRIRGLLLAGWVPITFMVGAEAVFIPYFTAQGTASAAGVVLAVTAAGMGVGEFVVGRFARPALRERLTLPLVVLLGLPLLGFLARPGVVVAAGLAFLAGCALAYNLGLQRRFVDAVPAGNLGQAFGLMTAGMMTCQALGGMLVGGLAELAGPAPAIALAGVAVLLSAVALRKHL</sequence>
<evidence type="ECO:0000256" key="4">
    <source>
        <dbReference type="ARBA" id="ARBA00022989"/>
    </source>
</evidence>
<keyword evidence="5 7" id="KW-0472">Membrane</keyword>
<comment type="subcellular location">
    <subcellularLocation>
        <location evidence="1">Cell membrane</location>
        <topology evidence="1">Multi-pass membrane protein</topology>
    </subcellularLocation>
</comment>
<dbReference type="SUPFAM" id="SSF103473">
    <property type="entry name" value="MFS general substrate transporter"/>
    <property type="match status" value="1"/>
</dbReference>
<evidence type="ECO:0000256" key="6">
    <source>
        <dbReference type="SAM" id="MobiDB-lite"/>
    </source>
</evidence>